<evidence type="ECO:0000256" key="3">
    <source>
        <dbReference type="ARBA" id="ARBA00022960"/>
    </source>
</evidence>
<protein>
    <submittedName>
        <fullName evidence="7">Methicillin resistance protein</fullName>
    </submittedName>
</protein>
<dbReference type="AlphaFoldDB" id="A0A0G0JJ78"/>
<reference evidence="7 8" key="1">
    <citation type="journal article" date="2015" name="Nature">
        <title>rRNA introns, odd ribosomes, and small enigmatic genomes across a large radiation of phyla.</title>
        <authorList>
            <person name="Brown C.T."/>
            <person name="Hug L.A."/>
            <person name="Thomas B.C."/>
            <person name="Sharon I."/>
            <person name="Castelle C.J."/>
            <person name="Singh A."/>
            <person name="Wilkins M.J."/>
            <person name="Williams K.H."/>
            <person name="Banfield J.F."/>
        </authorList>
    </citation>
    <scope>NUCLEOTIDE SEQUENCE [LARGE SCALE GENOMIC DNA]</scope>
</reference>
<dbReference type="InterPro" id="IPR050644">
    <property type="entry name" value="PG_Glycine_Bridge_Synth"/>
</dbReference>
<keyword evidence="4" id="KW-0573">Peptidoglycan synthesis</keyword>
<evidence type="ECO:0000313" key="8">
    <source>
        <dbReference type="Proteomes" id="UP000034849"/>
    </source>
</evidence>
<evidence type="ECO:0000256" key="2">
    <source>
        <dbReference type="ARBA" id="ARBA00022679"/>
    </source>
</evidence>
<proteinExistence type="inferred from homology"/>
<evidence type="ECO:0000256" key="4">
    <source>
        <dbReference type="ARBA" id="ARBA00022984"/>
    </source>
</evidence>
<dbReference type="GO" id="GO:0071555">
    <property type="term" value="P:cell wall organization"/>
    <property type="evidence" value="ECO:0007669"/>
    <property type="project" value="UniProtKB-KW"/>
</dbReference>
<evidence type="ECO:0000256" key="5">
    <source>
        <dbReference type="ARBA" id="ARBA00023315"/>
    </source>
</evidence>
<dbReference type="EMBL" id="LBSX01000002">
    <property type="protein sequence ID" value="KKQ28111.1"/>
    <property type="molecule type" value="Genomic_DNA"/>
</dbReference>
<keyword evidence="2" id="KW-0808">Transferase</keyword>
<dbReference type="Pfam" id="PF02388">
    <property type="entry name" value="FemAB"/>
    <property type="match status" value="2"/>
</dbReference>
<evidence type="ECO:0000256" key="6">
    <source>
        <dbReference type="ARBA" id="ARBA00023316"/>
    </source>
</evidence>
<dbReference type="PROSITE" id="PS51191">
    <property type="entry name" value="FEMABX"/>
    <property type="match status" value="1"/>
</dbReference>
<comment type="similarity">
    <text evidence="1">Belongs to the FemABX family.</text>
</comment>
<keyword evidence="3" id="KW-0133">Cell shape</keyword>
<dbReference type="GO" id="GO:0008360">
    <property type="term" value="P:regulation of cell shape"/>
    <property type="evidence" value="ECO:0007669"/>
    <property type="project" value="UniProtKB-KW"/>
</dbReference>
<dbReference type="InterPro" id="IPR016181">
    <property type="entry name" value="Acyl_CoA_acyltransferase"/>
</dbReference>
<dbReference type="GO" id="GO:0016755">
    <property type="term" value="F:aminoacyltransferase activity"/>
    <property type="evidence" value="ECO:0007669"/>
    <property type="project" value="InterPro"/>
</dbReference>
<dbReference type="GO" id="GO:0009252">
    <property type="term" value="P:peptidoglycan biosynthetic process"/>
    <property type="evidence" value="ECO:0007669"/>
    <property type="project" value="UniProtKB-KW"/>
</dbReference>
<gene>
    <name evidence="7" type="ORF">US42_C0002G0066</name>
</gene>
<dbReference type="PANTHER" id="PTHR36174">
    <property type="entry name" value="LIPID II:GLYCINE GLYCYLTRANSFERASE"/>
    <property type="match status" value="1"/>
</dbReference>
<comment type="caution">
    <text evidence="7">The sequence shown here is derived from an EMBL/GenBank/DDBJ whole genome shotgun (WGS) entry which is preliminary data.</text>
</comment>
<accession>A0A0G0JJ78</accession>
<sequence>MYKIEKITNHEIWENFNLQQLNTLFVQSVQYGKFYEKIGEQFWIFGIFENNILIGGSLVVTVHARRGNFLYLPYGPIGERGLKDFFSYLKEFAKKNNYDFIRVSPFIEDSIKNKELYKNLGFRSSPIHVLAETTWLLDLATTQEELLQQMDKTHRYLIKRCEKEGVKIEKSDDINKFNKLHDETAKRHKFIRFSNKYITNEFNSFTLKDQCLIFNGFLSTNELDSSAVIIYYGNMAAYRHGASLNLNHKISTSYLLQWEAIKEAKKRGIKYYNFWGIAPENAKKNHPFKGITHFKKGFGGYQKDLLHCQDLPISYKYCFAWIIETLRRIKRRF</sequence>
<dbReference type="Proteomes" id="UP000034849">
    <property type="component" value="Unassembled WGS sequence"/>
</dbReference>
<dbReference type="SUPFAM" id="SSF55729">
    <property type="entry name" value="Acyl-CoA N-acyltransferases (Nat)"/>
    <property type="match status" value="2"/>
</dbReference>
<evidence type="ECO:0000313" key="7">
    <source>
        <dbReference type="EMBL" id="KKQ28111.1"/>
    </source>
</evidence>
<evidence type="ECO:0000256" key="1">
    <source>
        <dbReference type="ARBA" id="ARBA00009943"/>
    </source>
</evidence>
<keyword evidence="5" id="KW-0012">Acyltransferase</keyword>
<dbReference type="InterPro" id="IPR003447">
    <property type="entry name" value="FEMABX"/>
</dbReference>
<dbReference type="Gene3D" id="3.40.630.30">
    <property type="match status" value="1"/>
</dbReference>
<dbReference type="STRING" id="1619046.US42_C0002G0066"/>
<name>A0A0G0JJ78_9BACT</name>
<dbReference type="PANTHER" id="PTHR36174:SF1">
    <property type="entry name" value="LIPID II:GLYCINE GLYCYLTRANSFERASE"/>
    <property type="match status" value="1"/>
</dbReference>
<organism evidence="7 8">
    <name type="scientific">Candidatus Magasanikbacteria bacterium GW2011_GWC2_37_14</name>
    <dbReference type="NCBI Taxonomy" id="1619046"/>
    <lineage>
        <taxon>Bacteria</taxon>
        <taxon>Candidatus Magasanikiibacteriota</taxon>
    </lineage>
</organism>
<keyword evidence="6" id="KW-0961">Cell wall biogenesis/degradation</keyword>